<protein>
    <recommendedName>
        <fullName evidence="1">DUF4435 domain-containing protein</fullName>
    </recommendedName>
</protein>
<sequence length="286" mass="33797">MKPDSNFLYLSHDLEFVTTRKNNTVFWIKNYKYPNVWEIIDINPQDIPEELIIKVVGVKKQKILFVESENNKDSQLYQLIYPDFKVWPVGGCNNVINYTKAFNSRTEKFNKEYYGLIDRDFKSDEQILSLEGSKIYTTPFAIYEDLFLDKGIIKFVFDYLGRQDYDSKILEIENEVRQKLTDESFKMAYRKYKIQQHLNVNIEAIARGELSSITIASNMCDTEISSFSSRTYEEILKIYNQKCIKDCISRLGYGWTDWTNVVLNIFNTEKANDLRSEFLKIMPHIE</sequence>
<comment type="caution">
    <text evidence="2">The sequence shown here is derived from an EMBL/GenBank/DDBJ whole genome shotgun (WGS) entry which is preliminary data.</text>
</comment>
<dbReference type="InterPro" id="IPR029492">
    <property type="entry name" value="DUF4435"/>
</dbReference>
<feature type="domain" description="DUF4435" evidence="1">
    <location>
        <begin position="63"/>
        <end position="233"/>
    </location>
</feature>
<organism evidence="2">
    <name type="scientific">bioreactor metagenome</name>
    <dbReference type="NCBI Taxonomy" id="1076179"/>
    <lineage>
        <taxon>unclassified sequences</taxon>
        <taxon>metagenomes</taxon>
        <taxon>ecological metagenomes</taxon>
    </lineage>
</organism>
<evidence type="ECO:0000313" key="2">
    <source>
        <dbReference type="EMBL" id="MPM58325.1"/>
    </source>
</evidence>
<accession>A0A645AYK4</accession>
<proteinExistence type="predicted"/>
<dbReference type="EMBL" id="VSSQ01016704">
    <property type="protein sequence ID" value="MPM58325.1"/>
    <property type="molecule type" value="Genomic_DNA"/>
</dbReference>
<dbReference type="Pfam" id="PF14491">
    <property type="entry name" value="DUF4435"/>
    <property type="match status" value="1"/>
</dbReference>
<dbReference type="AlphaFoldDB" id="A0A645AYK4"/>
<name>A0A645AYK4_9ZZZZ</name>
<gene>
    <name evidence="2" type="ORF">SDC9_105156</name>
</gene>
<reference evidence="2" key="1">
    <citation type="submission" date="2019-08" db="EMBL/GenBank/DDBJ databases">
        <authorList>
            <person name="Kucharzyk K."/>
            <person name="Murdoch R.W."/>
            <person name="Higgins S."/>
            <person name="Loffler F."/>
        </authorList>
    </citation>
    <scope>NUCLEOTIDE SEQUENCE</scope>
</reference>
<evidence type="ECO:0000259" key="1">
    <source>
        <dbReference type="Pfam" id="PF14491"/>
    </source>
</evidence>